<feature type="region of interest" description="Disordered" evidence="1">
    <location>
        <begin position="1"/>
        <end position="34"/>
    </location>
</feature>
<evidence type="ECO:0000256" key="2">
    <source>
        <dbReference type="SAM" id="Phobius"/>
    </source>
</evidence>
<dbReference type="AlphaFoldDB" id="A0A251V3D4"/>
<keyword evidence="5" id="KW-1185">Reference proteome</keyword>
<dbReference type="OMA" id="VRYHAYF"/>
<keyword evidence="2" id="KW-1133">Transmembrane helix</keyword>
<evidence type="ECO:0000313" key="4">
    <source>
        <dbReference type="EMBL" id="OTG30128.1"/>
    </source>
</evidence>
<dbReference type="EMBL" id="MNCJ02000318">
    <property type="protein sequence ID" value="KAF5812567.1"/>
    <property type="molecule type" value="Genomic_DNA"/>
</dbReference>
<sequence>MNRLARRWKNHSDNNLNDVDENLSLPTSSGFQPIDTGEQEELVRSLVRSQARQSRFWRRVFAGLLCCFVAFLIFSIHGQTTMPWELVCYC</sequence>
<dbReference type="InParanoid" id="A0A251V3D4"/>
<gene>
    <name evidence="4" type="ORF">HannXRQ_Chr03g0061031</name>
    <name evidence="3" type="ORF">HanXRQr2_Chr03g0087891</name>
</gene>
<dbReference type="Proteomes" id="UP000215914">
    <property type="component" value="Chromosome 3"/>
</dbReference>
<reference evidence="3" key="3">
    <citation type="submission" date="2020-06" db="EMBL/GenBank/DDBJ databases">
        <title>Helianthus annuus Genome sequencing and assembly Release 2.</title>
        <authorList>
            <person name="Gouzy J."/>
            <person name="Langlade N."/>
            <person name="Munos S."/>
        </authorList>
    </citation>
    <scope>NUCLEOTIDE SEQUENCE</scope>
    <source>
        <tissue evidence="3">Leaves</tissue>
    </source>
</reference>
<proteinExistence type="predicted"/>
<organism evidence="4 5">
    <name type="scientific">Helianthus annuus</name>
    <name type="common">Common sunflower</name>
    <dbReference type="NCBI Taxonomy" id="4232"/>
    <lineage>
        <taxon>Eukaryota</taxon>
        <taxon>Viridiplantae</taxon>
        <taxon>Streptophyta</taxon>
        <taxon>Embryophyta</taxon>
        <taxon>Tracheophyta</taxon>
        <taxon>Spermatophyta</taxon>
        <taxon>Magnoliopsida</taxon>
        <taxon>eudicotyledons</taxon>
        <taxon>Gunneridae</taxon>
        <taxon>Pentapetalae</taxon>
        <taxon>asterids</taxon>
        <taxon>campanulids</taxon>
        <taxon>Asterales</taxon>
        <taxon>Asteraceae</taxon>
        <taxon>Asteroideae</taxon>
        <taxon>Heliantheae alliance</taxon>
        <taxon>Heliantheae</taxon>
        <taxon>Helianthus</taxon>
    </lineage>
</organism>
<reference evidence="4" key="2">
    <citation type="submission" date="2017-02" db="EMBL/GenBank/DDBJ databases">
        <title>Sunflower complete genome.</title>
        <authorList>
            <person name="Langlade N."/>
            <person name="Munos S."/>
        </authorList>
    </citation>
    <scope>NUCLEOTIDE SEQUENCE [LARGE SCALE GENOMIC DNA]</scope>
    <source>
        <tissue evidence="4">Leaves</tissue>
    </source>
</reference>
<accession>A0A251V3D4</accession>
<reference evidence="3 5" key="1">
    <citation type="journal article" date="2017" name="Nature">
        <title>The sunflower genome provides insights into oil metabolism, flowering and Asterid evolution.</title>
        <authorList>
            <person name="Badouin H."/>
            <person name="Gouzy J."/>
            <person name="Grassa C.J."/>
            <person name="Murat F."/>
            <person name="Staton S.E."/>
            <person name="Cottret L."/>
            <person name="Lelandais-Briere C."/>
            <person name="Owens G.L."/>
            <person name="Carrere S."/>
            <person name="Mayjonade B."/>
            <person name="Legrand L."/>
            <person name="Gill N."/>
            <person name="Kane N.C."/>
            <person name="Bowers J.E."/>
            <person name="Hubner S."/>
            <person name="Bellec A."/>
            <person name="Berard A."/>
            <person name="Berges H."/>
            <person name="Blanchet N."/>
            <person name="Boniface M.C."/>
            <person name="Brunel D."/>
            <person name="Catrice O."/>
            <person name="Chaidir N."/>
            <person name="Claudel C."/>
            <person name="Donnadieu C."/>
            <person name="Faraut T."/>
            <person name="Fievet G."/>
            <person name="Helmstetter N."/>
            <person name="King M."/>
            <person name="Knapp S.J."/>
            <person name="Lai Z."/>
            <person name="Le Paslier M.C."/>
            <person name="Lippi Y."/>
            <person name="Lorenzon L."/>
            <person name="Mandel J.R."/>
            <person name="Marage G."/>
            <person name="Marchand G."/>
            <person name="Marquand E."/>
            <person name="Bret-Mestries E."/>
            <person name="Morien E."/>
            <person name="Nambeesan S."/>
            <person name="Nguyen T."/>
            <person name="Pegot-Espagnet P."/>
            <person name="Pouilly N."/>
            <person name="Raftis F."/>
            <person name="Sallet E."/>
            <person name="Schiex T."/>
            <person name="Thomas J."/>
            <person name="Vandecasteele C."/>
            <person name="Vares D."/>
            <person name="Vear F."/>
            <person name="Vautrin S."/>
            <person name="Crespi M."/>
            <person name="Mangin B."/>
            <person name="Burke J.M."/>
            <person name="Salse J."/>
            <person name="Munos S."/>
            <person name="Vincourt P."/>
            <person name="Rieseberg L.H."/>
            <person name="Langlade N.B."/>
        </authorList>
    </citation>
    <scope>NUCLEOTIDE SEQUENCE [LARGE SCALE GENOMIC DNA]</scope>
    <source>
        <strain evidence="5">cv. SF193</strain>
        <tissue evidence="3">Leaves</tissue>
    </source>
</reference>
<dbReference type="PANTHER" id="PTHR36784">
    <property type="entry name" value="HISTONE-LYSINE N-METHYLTRANSFERASE"/>
    <property type="match status" value="1"/>
</dbReference>
<evidence type="ECO:0000313" key="3">
    <source>
        <dbReference type="EMBL" id="KAF5812567.1"/>
    </source>
</evidence>
<dbReference type="PANTHER" id="PTHR36784:SF1">
    <property type="entry name" value="HISTONE-LYSINE N-METHYLTRANSFERASE"/>
    <property type="match status" value="1"/>
</dbReference>
<feature type="transmembrane region" description="Helical" evidence="2">
    <location>
        <begin position="56"/>
        <end position="76"/>
    </location>
</feature>
<dbReference type="Gramene" id="mRNA:HanXRQr2_Chr03g0087891">
    <property type="protein sequence ID" value="mRNA:HanXRQr2_Chr03g0087891"/>
    <property type="gene ID" value="HanXRQr2_Chr03g0087891"/>
</dbReference>
<evidence type="ECO:0000256" key="1">
    <source>
        <dbReference type="SAM" id="MobiDB-lite"/>
    </source>
</evidence>
<dbReference type="EMBL" id="CM007892">
    <property type="protein sequence ID" value="OTG30128.1"/>
    <property type="molecule type" value="Genomic_DNA"/>
</dbReference>
<name>A0A251V3D4_HELAN</name>
<protein>
    <submittedName>
        <fullName evidence="4">Uncharacterized protein</fullName>
    </submittedName>
</protein>
<keyword evidence="2" id="KW-0812">Transmembrane</keyword>
<evidence type="ECO:0000313" key="5">
    <source>
        <dbReference type="Proteomes" id="UP000215914"/>
    </source>
</evidence>
<keyword evidence="2" id="KW-0472">Membrane</keyword>